<organism evidence="2 3">
    <name type="scientific">Chionoecetes opilio</name>
    <name type="common">Atlantic snow crab</name>
    <name type="synonym">Cancer opilio</name>
    <dbReference type="NCBI Taxonomy" id="41210"/>
    <lineage>
        <taxon>Eukaryota</taxon>
        <taxon>Metazoa</taxon>
        <taxon>Ecdysozoa</taxon>
        <taxon>Arthropoda</taxon>
        <taxon>Crustacea</taxon>
        <taxon>Multicrustacea</taxon>
        <taxon>Malacostraca</taxon>
        <taxon>Eumalacostraca</taxon>
        <taxon>Eucarida</taxon>
        <taxon>Decapoda</taxon>
        <taxon>Pleocyemata</taxon>
        <taxon>Brachyura</taxon>
        <taxon>Eubrachyura</taxon>
        <taxon>Majoidea</taxon>
        <taxon>Majidae</taxon>
        <taxon>Chionoecetes</taxon>
    </lineage>
</organism>
<sequence>MCIEVRTRTSPRREGRGDVAAGGDGGSAGVAVLQVRHSYWSSRGVPSPPALPFLGHYHKAFFISRTTGFFYNEMYKKFRDSPMFACTSAGRIDYSGAECAVPHCRGRHHGLPRSPSPPSCWPRKRTSSPPPDELRQMVAEHGDITYQAIMEDTCSTPAPR</sequence>
<feature type="compositionally biased region" description="Basic and acidic residues" evidence="1">
    <location>
        <begin position="1"/>
        <end position="17"/>
    </location>
</feature>
<proteinExistence type="predicted"/>
<name>A0A8J4YKE3_CHIOP</name>
<dbReference type="AlphaFoldDB" id="A0A8J4YKE3"/>
<evidence type="ECO:0000256" key="1">
    <source>
        <dbReference type="SAM" id="MobiDB-lite"/>
    </source>
</evidence>
<dbReference type="EMBL" id="JACEEZ010006129">
    <property type="protein sequence ID" value="KAG0725004.1"/>
    <property type="molecule type" value="Genomic_DNA"/>
</dbReference>
<feature type="region of interest" description="Disordered" evidence="1">
    <location>
        <begin position="1"/>
        <end position="23"/>
    </location>
</feature>
<accession>A0A8J4YKE3</accession>
<evidence type="ECO:0000313" key="2">
    <source>
        <dbReference type="EMBL" id="KAG0725004.1"/>
    </source>
</evidence>
<evidence type="ECO:0000313" key="3">
    <source>
        <dbReference type="Proteomes" id="UP000770661"/>
    </source>
</evidence>
<protein>
    <submittedName>
        <fullName evidence="2">Uncharacterized protein</fullName>
    </submittedName>
</protein>
<feature type="region of interest" description="Disordered" evidence="1">
    <location>
        <begin position="106"/>
        <end position="134"/>
    </location>
</feature>
<comment type="caution">
    <text evidence="2">The sequence shown here is derived from an EMBL/GenBank/DDBJ whole genome shotgun (WGS) entry which is preliminary data.</text>
</comment>
<reference evidence="2" key="1">
    <citation type="submission" date="2020-07" db="EMBL/GenBank/DDBJ databases">
        <title>The High-quality genome of the commercially important snow crab, Chionoecetes opilio.</title>
        <authorList>
            <person name="Jeong J.-H."/>
            <person name="Ryu S."/>
        </authorList>
    </citation>
    <scope>NUCLEOTIDE SEQUENCE</scope>
    <source>
        <strain evidence="2">MADBK_172401_WGS</strain>
        <tissue evidence="2">Digestive gland</tissue>
    </source>
</reference>
<keyword evidence="3" id="KW-1185">Reference proteome</keyword>
<gene>
    <name evidence="2" type="ORF">GWK47_039437</name>
</gene>
<dbReference type="Proteomes" id="UP000770661">
    <property type="component" value="Unassembled WGS sequence"/>
</dbReference>